<dbReference type="InterPro" id="IPR052055">
    <property type="entry name" value="Hepadnavirus_pol/RT"/>
</dbReference>
<dbReference type="SUPFAM" id="SSF56349">
    <property type="entry name" value="DNA breaking-rejoining enzymes"/>
    <property type="match status" value="1"/>
</dbReference>
<sequence>MPPKKSIAGPDLPLDASFDFAAWRKPPSDLAIPDDMSVQERNLYNTTAEKSNMDSIRATRGYENELKAGRTPPDTQDVGPPLKAYYSYTEDELSRMVEDPEYCQHVVQPVPPRLMDVILQKRRELAAKRKEDEEKAKEKRSMLQGSMKMSNVTAINPLTRPPVVIPDAFLVAIKLRLHPALFWFTDQRLRFACENPDLLDIVKLKAAWGSDDTTEGISVLTWTNAMENFIVALKILSATPDIANPHSYAEEMHKHFFFIKNLDDFEELFSIWYPVEKSLRNKILTNNLAYSESHWSQEVGMALNAHKAASRIRNGSFYPPAAPRTTDLGPASSSKKESSRDDHRRERTTDRDVRDSGPPTTATTTAASETTASPTAAAAIPFGPRNVITFESHHVNAARPSAWSAQDPTHFESTRPAARSFSTVDHASLFVKEAPSRRSNPSEAISREKFASHSTAIRMDTVTSRSTQPNDFTSVASVEATTQLSQSIPDADDSETDTFLLEFRPEAFFLDAQQLNSKKLHYPDLRPYVYHRQPLINSKPYYNELFTRIIHPYNTSEFQRLLLKHNLSQNYPHLIQNLTYGFPLGRMPELRETVIIPNHKSVEENRDFVRQYLQEEIEKGHMSGPFTREEMEEICRGPFFCSPLIVVTQEQEPGAEPKRRVCRHLSKEDKTSGMPAVNSFIDKVDFPTKFDFALDVATMVAKSPPGTQACAFDIKSFHRTCPVLPDHKPFLVVCFEGRFNLDHCFPYGAGSASSNAGQICRATIDIWKAETGPDADTLGYEDDLSNWRFPNAFGPFRDGAFQYRLDRDAAFSLIASLNTPWHPTKSGTKYEDSMVFLGLDWDLRHRRASLPEPKRLKYLARVEEMVRKARRSQQFSLHDLQQIHGTLCHVAFVHRDGLSRLAVFSNAMAHYKKPESLRFLSNSAVDTLGWWRHRLADPSAYRQLYRVGPLRDEHIYVDASTSWGLGIVIGRHWYSFKLRHDWKQPGRDICWLEAIAIELLYHFLVQLEYRDIHLLIHSDNKAAIGALTKYRSPNVHMNLCARRAYALAADHMIVPKLIYVESKLNHADQPSRGRPLSLSNRLRRKFDLPADLAELLPSAVDPCALKPSDPDPAKPSGRTDVPNATPAGPSRFNPVTNERIPTPHAQTASARPMHAPAPVTLPSDSLIPAEICLDPHLAAERSLPSKRARKPRAGNELLPSLFRPHVPADRRVLRWTSPHSITAQNRLVDAHISADLQSKIYEGLLRATTESTREAYGAGLLRFQQFCDRNGIGENARMPADRLLLSAFVAEALGTCSGKCIRNWLNGLRLWHIFNDAEWHGDEGWLPSLKKAGDRAGVPFKRPPRGPITKCHMRAVRSGLDLSTGFGAAVWACATALYWGCRRAGELTIKSANKFDPGHDTCRETRTSFTNVNGHDVINFHIIWTKTTTIHGGDCILTQITGDDTDLCPVWAFHNHLAINNSAPPHTPIFAFREHDVWRSLTKDHFLRTTTALHKSAGLETVFGHSYRIGGSVELLLAGVEPEVIMKLGGWTSLCFLIYWRRLEQILPARIIAAWDSKIRQFASSHGHPYDSTSLNFDDDD</sequence>
<reference evidence="4" key="1">
    <citation type="submission" date="2020-05" db="EMBL/GenBank/DDBJ databases">
        <title>Mycena genomes resolve the evolution of fungal bioluminescence.</title>
        <authorList>
            <person name="Tsai I.J."/>
        </authorList>
    </citation>
    <scope>NUCLEOTIDE SEQUENCE</scope>
    <source>
        <strain evidence="4">160909Yilan</strain>
    </source>
</reference>
<proteinExistence type="predicted"/>
<gene>
    <name evidence="4" type="ORF">MSAN_02245300</name>
</gene>
<feature type="region of interest" description="Disordered" evidence="3">
    <location>
        <begin position="399"/>
        <end position="419"/>
    </location>
</feature>
<dbReference type="InterPro" id="IPR011010">
    <property type="entry name" value="DNA_brk_join_enz"/>
</dbReference>
<dbReference type="GO" id="GO:0006310">
    <property type="term" value="P:DNA recombination"/>
    <property type="evidence" value="ECO:0007669"/>
    <property type="project" value="UniProtKB-KW"/>
</dbReference>
<feature type="region of interest" description="Disordered" evidence="3">
    <location>
        <begin position="432"/>
        <end position="451"/>
    </location>
</feature>
<dbReference type="SUPFAM" id="SSF47823">
    <property type="entry name" value="lambda integrase-like, N-terminal domain"/>
    <property type="match status" value="1"/>
</dbReference>
<dbReference type="OrthoDB" id="2506773at2759"/>
<keyword evidence="2" id="KW-0233">DNA recombination</keyword>
<name>A0A8H6XBS9_9AGAR</name>
<evidence type="ECO:0000313" key="5">
    <source>
        <dbReference type="Proteomes" id="UP000623467"/>
    </source>
</evidence>
<evidence type="ECO:0000256" key="2">
    <source>
        <dbReference type="ARBA" id="ARBA00023172"/>
    </source>
</evidence>
<feature type="region of interest" description="Disordered" evidence="3">
    <location>
        <begin position="314"/>
        <end position="379"/>
    </location>
</feature>
<evidence type="ECO:0000256" key="3">
    <source>
        <dbReference type="SAM" id="MobiDB-lite"/>
    </source>
</evidence>
<evidence type="ECO:0008006" key="6">
    <source>
        <dbReference type="Google" id="ProtNLM"/>
    </source>
</evidence>
<dbReference type="GO" id="GO:0015074">
    <property type="term" value="P:DNA integration"/>
    <property type="evidence" value="ECO:0007669"/>
    <property type="project" value="InterPro"/>
</dbReference>
<accession>A0A8H6XBS9</accession>
<organism evidence="4 5">
    <name type="scientific">Mycena sanguinolenta</name>
    <dbReference type="NCBI Taxonomy" id="230812"/>
    <lineage>
        <taxon>Eukaryota</taxon>
        <taxon>Fungi</taxon>
        <taxon>Dikarya</taxon>
        <taxon>Basidiomycota</taxon>
        <taxon>Agaricomycotina</taxon>
        <taxon>Agaricomycetes</taxon>
        <taxon>Agaricomycetidae</taxon>
        <taxon>Agaricales</taxon>
        <taxon>Marasmiineae</taxon>
        <taxon>Mycenaceae</taxon>
        <taxon>Mycena</taxon>
    </lineage>
</organism>
<dbReference type="PANTHER" id="PTHR33050:SF7">
    <property type="entry name" value="RIBONUCLEASE H"/>
    <property type="match status" value="1"/>
</dbReference>
<keyword evidence="1" id="KW-0238">DNA-binding</keyword>
<dbReference type="InterPro" id="IPR013762">
    <property type="entry name" value="Integrase-like_cat_sf"/>
</dbReference>
<dbReference type="Gene3D" id="1.10.150.130">
    <property type="match status" value="1"/>
</dbReference>
<protein>
    <recommendedName>
        <fullName evidence="6">DNA breaking-rejoining enzyme</fullName>
    </recommendedName>
</protein>
<dbReference type="PANTHER" id="PTHR33050">
    <property type="entry name" value="REVERSE TRANSCRIPTASE DOMAIN-CONTAINING PROTEIN"/>
    <property type="match status" value="1"/>
</dbReference>
<keyword evidence="5" id="KW-1185">Reference proteome</keyword>
<feature type="compositionally biased region" description="Low complexity" evidence="3">
    <location>
        <begin position="358"/>
        <end position="379"/>
    </location>
</feature>
<dbReference type="GO" id="GO:0003677">
    <property type="term" value="F:DNA binding"/>
    <property type="evidence" value="ECO:0007669"/>
    <property type="project" value="UniProtKB-KW"/>
</dbReference>
<dbReference type="Gene3D" id="1.10.443.10">
    <property type="entry name" value="Intergrase catalytic core"/>
    <property type="match status" value="1"/>
</dbReference>
<dbReference type="InterPro" id="IPR010998">
    <property type="entry name" value="Integrase_recombinase_N"/>
</dbReference>
<feature type="compositionally biased region" description="Basic and acidic residues" evidence="3">
    <location>
        <begin position="334"/>
        <end position="355"/>
    </location>
</feature>
<evidence type="ECO:0000313" key="4">
    <source>
        <dbReference type="EMBL" id="KAF7337717.1"/>
    </source>
</evidence>
<comment type="caution">
    <text evidence="4">The sequence shown here is derived from an EMBL/GenBank/DDBJ whole genome shotgun (WGS) entry which is preliminary data.</text>
</comment>
<dbReference type="Proteomes" id="UP000623467">
    <property type="component" value="Unassembled WGS sequence"/>
</dbReference>
<dbReference type="EMBL" id="JACAZH010000033">
    <property type="protein sequence ID" value="KAF7337717.1"/>
    <property type="molecule type" value="Genomic_DNA"/>
</dbReference>
<evidence type="ECO:0000256" key="1">
    <source>
        <dbReference type="ARBA" id="ARBA00023125"/>
    </source>
</evidence>
<feature type="region of interest" description="Disordered" evidence="3">
    <location>
        <begin position="1101"/>
        <end position="1137"/>
    </location>
</feature>